<dbReference type="InterPro" id="IPR013830">
    <property type="entry name" value="SGNH_hydro"/>
</dbReference>
<comment type="caution">
    <text evidence="2">The sequence shown here is derived from an EMBL/GenBank/DDBJ whole genome shotgun (WGS) entry which is preliminary data.</text>
</comment>
<accession>A0A2H0DZW6</accession>
<organism evidence="2 3">
    <name type="scientific">Candidatus Campbellbacteria bacterium CG22_combo_CG10-13_8_21_14_all_36_13</name>
    <dbReference type="NCBI Taxonomy" id="1974529"/>
    <lineage>
        <taxon>Bacteria</taxon>
        <taxon>Candidatus Campbelliibacteriota</taxon>
    </lineage>
</organism>
<protein>
    <recommendedName>
        <fullName evidence="1">SGNH hydrolase-type esterase domain-containing protein</fullName>
    </recommendedName>
</protein>
<name>A0A2H0DZW6_9BACT</name>
<feature type="domain" description="SGNH hydrolase-type esterase" evidence="1">
    <location>
        <begin position="57"/>
        <end position="228"/>
    </location>
</feature>
<evidence type="ECO:0000313" key="2">
    <source>
        <dbReference type="EMBL" id="PIP87239.1"/>
    </source>
</evidence>
<sequence>MWKKILIGLKALGFLVLLATLSVFVQIWSHMQIGEGIANSTIKFENIIDEEVGSVLFAGDSTVFGTGASEPRFSTSGLFASDYPMYEVRNLSKNGMKLGEFADMLDSDDGRYDLVVMQIGANDVLRLHEFQNIENDAIRAVEAAKRKSDKIIWLAVGNVGATRFFPWPVSNFYDYWSRKARDVFLRTAQKEGVYYIDLYRKKGDEEFNPTGEDIYARDGLHLNDYGYSLWYKEIKRVVEEKGLIE</sequence>
<evidence type="ECO:0000313" key="3">
    <source>
        <dbReference type="Proteomes" id="UP000231143"/>
    </source>
</evidence>
<reference evidence="2 3" key="1">
    <citation type="submission" date="2017-09" db="EMBL/GenBank/DDBJ databases">
        <title>Depth-based differentiation of microbial function through sediment-hosted aquifers and enrichment of novel symbionts in the deep terrestrial subsurface.</title>
        <authorList>
            <person name="Probst A.J."/>
            <person name="Ladd B."/>
            <person name="Jarett J.K."/>
            <person name="Geller-Mcgrath D.E."/>
            <person name="Sieber C.M."/>
            <person name="Emerson J.B."/>
            <person name="Anantharaman K."/>
            <person name="Thomas B.C."/>
            <person name="Malmstrom R."/>
            <person name="Stieglmeier M."/>
            <person name="Klingl A."/>
            <person name="Woyke T."/>
            <person name="Ryan C.M."/>
            <person name="Banfield J.F."/>
        </authorList>
    </citation>
    <scope>NUCLEOTIDE SEQUENCE [LARGE SCALE GENOMIC DNA]</scope>
    <source>
        <strain evidence="2">CG22_combo_CG10-13_8_21_14_all_36_13</strain>
    </source>
</reference>
<evidence type="ECO:0000259" key="1">
    <source>
        <dbReference type="Pfam" id="PF13472"/>
    </source>
</evidence>
<dbReference type="AlphaFoldDB" id="A0A2H0DZW6"/>
<dbReference type="EMBL" id="PCTT01000015">
    <property type="protein sequence ID" value="PIP87239.1"/>
    <property type="molecule type" value="Genomic_DNA"/>
</dbReference>
<dbReference type="Proteomes" id="UP000231143">
    <property type="component" value="Unassembled WGS sequence"/>
</dbReference>
<proteinExistence type="predicted"/>
<dbReference type="InterPro" id="IPR036514">
    <property type="entry name" value="SGNH_hydro_sf"/>
</dbReference>
<dbReference type="Gene3D" id="3.40.50.1110">
    <property type="entry name" value="SGNH hydrolase"/>
    <property type="match status" value="1"/>
</dbReference>
<dbReference type="SUPFAM" id="SSF52266">
    <property type="entry name" value="SGNH hydrolase"/>
    <property type="match status" value="1"/>
</dbReference>
<gene>
    <name evidence="2" type="ORF">COW81_01285</name>
</gene>
<dbReference type="Pfam" id="PF13472">
    <property type="entry name" value="Lipase_GDSL_2"/>
    <property type="match status" value="1"/>
</dbReference>